<dbReference type="EMBL" id="BQNB010021610">
    <property type="protein sequence ID" value="GJU08211.1"/>
    <property type="molecule type" value="Genomic_DNA"/>
</dbReference>
<accession>A0ABQ5J7U8</accession>
<dbReference type="InterPro" id="IPR036691">
    <property type="entry name" value="Endo/exonu/phosph_ase_sf"/>
</dbReference>
<dbReference type="PANTHER" id="PTHR33116">
    <property type="entry name" value="REVERSE TRANSCRIPTASE ZINC-BINDING DOMAIN-CONTAINING PROTEIN-RELATED-RELATED"/>
    <property type="match status" value="1"/>
</dbReference>
<organism evidence="2 3">
    <name type="scientific">Tanacetum coccineum</name>
    <dbReference type="NCBI Taxonomy" id="301880"/>
    <lineage>
        <taxon>Eukaryota</taxon>
        <taxon>Viridiplantae</taxon>
        <taxon>Streptophyta</taxon>
        <taxon>Embryophyta</taxon>
        <taxon>Tracheophyta</taxon>
        <taxon>Spermatophyta</taxon>
        <taxon>Magnoliopsida</taxon>
        <taxon>eudicotyledons</taxon>
        <taxon>Gunneridae</taxon>
        <taxon>Pentapetalae</taxon>
        <taxon>asterids</taxon>
        <taxon>campanulids</taxon>
        <taxon>Asterales</taxon>
        <taxon>Asteraceae</taxon>
        <taxon>Asteroideae</taxon>
        <taxon>Anthemideae</taxon>
        <taxon>Anthemidinae</taxon>
        <taxon>Tanacetum</taxon>
    </lineage>
</organism>
<keyword evidence="2" id="KW-0695">RNA-directed DNA polymerase</keyword>
<keyword evidence="2" id="KW-0548">Nucleotidyltransferase</keyword>
<keyword evidence="3" id="KW-1185">Reference proteome</keyword>
<dbReference type="GO" id="GO:0003964">
    <property type="term" value="F:RNA-directed DNA polymerase activity"/>
    <property type="evidence" value="ECO:0007669"/>
    <property type="project" value="UniProtKB-KW"/>
</dbReference>
<dbReference type="InterPro" id="IPR026960">
    <property type="entry name" value="RVT-Znf"/>
</dbReference>
<keyword evidence="2" id="KW-0808">Transferase</keyword>
<dbReference type="SUPFAM" id="SSF56219">
    <property type="entry name" value="DNase I-like"/>
    <property type="match status" value="1"/>
</dbReference>
<name>A0ABQ5J7U8_9ASTR</name>
<reference evidence="2" key="1">
    <citation type="journal article" date="2022" name="Int. J. Mol. Sci.">
        <title>Draft Genome of Tanacetum Coccineum: Genomic Comparison of Closely Related Tanacetum-Family Plants.</title>
        <authorList>
            <person name="Yamashiro T."/>
            <person name="Shiraishi A."/>
            <person name="Nakayama K."/>
            <person name="Satake H."/>
        </authorList>
    </citation>
    <scope>NUCLEOTIDE SEQUENCE</scope>
</reference>
<evidence type="ECO:0000259" key="1">
    <source>
        <dbReference type="Pfam" id="PF13966"/>
    </source>
</evidence>
<comment type="caution">
    <text evidence="2">The sequence shown here is derived from an EMBL/GenBank/DDBJ whole genome shotgun (WGS) entry which is preliminary data.</text>
</comment>
<evidence type="ECO:0000313" key="3">
    <source>
        <dbReference type="Proteomes" id="UP001151760"/>
    </source>
</evidence>
<evidence type="ECO:0000313" key="2">
    <source>
        <dbReference type="EMBL" id="GJU08211.1"/>
    </source>
</evidence>
<dbReference type="Pfam" id="PF13966">
    <property type="entry name" value="zf-RVT"/>
    <property type="match status" value="1"/>
</dbReference>
<dbReference type="PANTHER" id="PTHR33116:SF77">
    <property type="entry name" value="RNA-DIRECTED DNA POLYMERASE"/>
    <property type="match status" value="1"/>
</dbReference>
<proteinExistence type="predicted"/>
<sequence length="639" mass="72437">MDTTSVFPVVLHTQLPLKPNLVVPEFSATPQDKLDEAINCGRSLGFDMEGCEGDMEKLITGIGVHRGVNFLGIQETKMCHVDLVTIRTVWGNSRFDFACSLARGLSGGILCVWDPTMFVKSRIVSHDHFVAVEGNWCNGNCANFSGESILMGDFNVVRAQDERLGSIFNTSLANDFNEFILDTELIDLPLGGYQFTWVNSTALKMRKINRPDDLVTRRGFIKDLAIITKAENMDLAQRAKIRWGIEGDKNSKYFHSSINRKRRQLAIRGVLVNGTWETDPRMVKRLKINLMKCKLMGVGVSTTEVQHMAATIGTPITIIDTLETIRNKFFWGMEIGEKKITWIKWKKSMARKEDGGLGIGSLYGFNRALRYKWKWQFRTAPDALWVKIIKSLFGHDGGLLAYKYTGNSNSIWVNILKASKELESKNVGLDALVKKQIGDGGYKILGRHCWIGELWVWAGDGTGVFTVASERSIIDTRFLVIDSTPTRWSKDVPIKINVFIWKLLFDKLPTHDNLEKKGLDVPSTLCGICDDVTETASHIFVRCEFALEIWREIARWWDLDIPHMSSMKELLGWVGNLKISKTQKKGLYNVVITAAWSIWGFQNETVFGVEKPKKALIFDPIVSQAFFWMSNRNKKLRCN</sequence>
<reference evidence="2" key="2">
    <citation type="submission" date="2022-01" db="EMBL/GenBank/DDBJ databases">
        <authorList>
            <person name="Yamashiro T."/>
            <person name="Shiraishi A."/>
            <person name="Satake H."/>
            <person name="Nakayama K."/>
        </authorList>
    </citation>
    <scope>NUCLEOTIDE SEQUENCE</scope>
</reference>
<feature type="domain" description="Reverse transcriptase zinc-binding" evidence="1">
    <location>
        <begin position="484"/>
        <end position="550"/>
    </location>
</feature>
<protein>
    <submittedName>
        <fullName evidence="2">RNA-directed DNA polymerase, eukaryota</fullName>
    </submittedName>
</protein>
<gene>
    <name evidence="2" type="ORF">Tco_1124641</name>
</gene>
<dbReference type="Proteomes" id="UP001151760">
    <property type="component" value="Unassembled WGS sequence"/>
</dbReference>